<keyword evidence="2" id="KW-0677">Repeat</keyword>
<dbReference type="SMART" id="SM00355">
    <property type="entry name" value="ZnF_C2H2"/>
    <property type="match status" value="4"/>
</dbReference>
<dbReference type="PROSITE" id="PS00028">
    <property type="entry name" value="ZINC_FINGER_C2H2_1"/>
    <property type="match status" value="4"/>
</dbReference>
<dbReference type="EMBL" id="GL698507">
    <property type="protein sequence ID" value="EFY88782.1"/>
    <property type="molecule type" value="Genomic_DNA"/>
</dbReference>
<dbReference type="eggNOG" id="KOG1721">
    <property type="taxonomic scope" value="Eukaryota"/>
</dbReference>
<dbReference type="SUPFAM" id="SSF57667">
    <property type="entry name" value="beta-beta-alpha zinc fingers"/>
    <property type="match status" value="2"/>
</dbReference>
<keyword evidence="1" id="KW-0479">Metal-binding</keyword>
<dbReference type="InterPro" id="IPR036236">
    <property type="entry name" value="Znf_C2H2_sf"/>
</dbReference>
<sequence length="534" mass="59583">MAIFDLNFIRHPLSSAELSDPSLNLIALSTYISCRPPLAAEVSPSQKSIVTNLVTLRDFPTTGSMALTASPAAPHNWGRWPQQLPHDFAMMEAPSFMPYDSRGNPAQMQRPMPPQYVVSPAYSSAPMTSMTTHYQAQNPFATYATYQSPPPSTPVGSPFKPEFQDRSHPMPIGTDSEAMRTVSSRRRSRQISDARLQSPARSDSNVSVAHSIASNPTANSKTITYNETINPADRINFETDVDELMKAIQAKDDDRNDTPGQTLTPAHTPKAEMAIDVHSPANSCHASTPAPEVRPKKKWVCDGPSCNKRFVQKTHLDIHRRTHTGLKPYVCTKDNCGLTFSQRGNLKTHMRRHTGEKPYSCSICGKTFAQRGNVRSHEETHKGLKPFICRLDDCNKSFSQLGNMKTHQNNFHKETLKSLTSMFVKFAQLGEVPEEHQNLFDYFKEHYKNSNKGIKGRGKARTVAVRKPKGNSEQTATTVPMMASQFSQPHMASSASAYVPRNFGMFETEADHATSGMLYEDEHARQMAFANRLY</sequence>
<reference evidence="8 9" key="1">
    <citation type="journal article" date="2011" name="PLoS Genet.">
        <title>Genome sequencing and comparative transcriptomics of the model entomopathogenic fungi Metarhizium anisopliae and M. acridum.</title>
        <authorList>
            <person name="Gao Q."/>
            <person name="Jin K."/>
            <person name="Ying S.H."/>
            <person name="Zhang Y."/>
            <person name="Xiao G."/>
            <person name="Shang Y."/>
            <person name="Duan Z."/>
            <person name="Hu X."/>
            <person name="Xie X.Q."/>
            <person name="Zhou G."/>
            <person name="Peng G."/>
            <person name="Luo Z."/>
            <person name="Huang W."/>
            <person name="Wang B."/>
            <person name="Fang W."/>
            <person name="Wang S."/>
            <person name="Zhong Y."/>
            <person name="Ma L.J."/>
            <person name="St Leger R.J."/>
            <person name="Zhao G.P."/>
            <person name="Pei Y."/>
            <person name="Feng M.G."/>
            <person name="Xia Y."/>
            <person name="Wang C."/>
        </authorList>
    </citation>
    <scope>NUCLEOTIDE SEQUENCE [LARGE SCALE GENOMIC DNA]</scope>
    <source>
        <strain evidence="8 9">CQMa 102</strain>
    </source>
</reference>
<accession>E9E5R9</accession>
<dbReference type="STRING" id="655827.E9E5R9"/>
<dbReference type="GO" id="GO:0000978">
    <property type="term" value="F:RNA polymerase II cis-regulatory region sequence-specific DNA binding"/>
    <property type="evidence" value="ECO:0007669"/>
    <property type="project" value="TreeGrafter"/>
</dbReference>
<feature type="domain" description="C2H2-type" evidence="7">
    <location>
        <begin position="387"/>
        <end position="412"/>
    </location>
</feature>
<evidence type="ECO:0000313" key="8">
    <source>
        <dbReference type="EMBL" id="EFY88782.1"/>
    </source>
</evidence>
<feature type="domain" description="C2H2-type" evidence="7">
    <location>
        <begin position="329"/>
        <end position="358"/>
    </location>
</feature>
<feature type="compositionally biased region" description="Polar residues" evidence="6">
    <location>
        <begin position="199"/>
        <end position="213"/>
    </location>
</feature>
<dbReference type="InParanoid" id="E9E5R9"/>
<dbReference type="Proteomes" id="UP000002499">
    <property type="component" value="Unassembled WGS sequence"/>
</dbReference>
<feature type="compositionally biased region" description="Basic residues" evidence="6">
    <location>
        <begin position="454"/>
        <end position="469"/>
    </location>
</feature>
<evidence type="ECO:0000256" key="3">
    <source>
        <dbReference type="ARBA" id="ARBA00022771"/>
    </source>
</evidence>
<dbReference type="FunFam" id="3.30.160.60:FF:002157">
    <property type="entry name" value="Transcription factor"/>
    <property type="match status" value="1"/>
</dbReference>
<feature type="region of interest" description="Disordered" evidence="6">
    <location>
        <begin position="165"/>
        <end position="213"/>
    </location>
</feature>
<feature type="region of interest" description="Disordered" evidence="6">
    <location>
        <begin position="453"/>
        <end position="475"/>
    </location>
</feature>
<dbReference type="HOGENOM" id="CLU_028814_0_0_1"/>
<dbReference type="Pfam" id="PF00096">
    <property type="entry name" value="zf-C2H2"/>
    <property type="match status" value="4"/>
</dbReference>
<dbReference type="Gene3D" id="3.30.160.60">
    <property type="entry name" value="Classic Zinc Finger"/>
    <property type="match status" value="4"/>
</dbReference>
<keyword evidence="4" id="KW-0862">Zinc</keyword>
<evidence type="ECO:0000256" key="5">
    <source>
        <dbReference type="PROSITE-ProRule" id="PRU00042"/>
    </source>
</evidence>
<gene>
    <name evidence="8" type="ORF">MAC_05217</name>
</gene>
<dbReference type="PROSITE" id="PS50157">
    <property type="entry name" value="ZINC_FINGER_C2H2_2"/>
    <property type="match status" value="4"/>
</dbReference>
<evidence type="ECO:0000313" key="9">
    <source>
        <dbReference type="Proteomes" id="UP000002499"/>
    </source>
</evidence>
<feature type="domain" description="C2H2-type" evidence="7">
    <location>
        <begin position="299"/>
        <end position="328"/>
    </location>
</feature>
<dbReference type="FunFam" id="3.30.160.60:FF:002343">
    <property type="entry name" value="Zinc finger protein 33A"/>
    <property type="match status" value="1"/>
</dbReference>
<dbReference type="OrthoDB" id="427030at2759"/>
<feature type="domain" description="C2H2-type" evidence="7">
    <location>
        <begin position="359"/>
        <end position="386"/>
    </location>
</feature>
<dbReference type="FunFam" id="3.30.160.60:FF:000358">
    <property type="entry name" value="zinc finger protein 24"/>
    <property type="match status" value="1"/>
</dbReference>
<name>E9E5R9_METAQ</name>
<organism evidence="9">
    <name type="scientific">Metarhizium acridum (strain CQMa 102)</name>
    <dbReference type="NCBI Taxonomy" id="655827"/>
    <lineage>
        <taxon>Eukaryota</taxon>
        <taxon>Fungi</taxon>
        <taxon>Dikarya</taxon>
        <taxon>Ascomycota</taxon>
        <taxon>Pezizomycotina</taxon>
        <taxon>Sordariomycetes</taxon>
        <taxon>Hypocreomycetidae</taxon>
        <taxon>Hypocreales</taxon>
        <taxon>Clavicipitaceae</taxon>
        <taxon>Metarhizium</taxon>
    </lineage>
</organism>
<dbReference type="AlphaFoldDB" id="E9E5R9"/>
<dbReference type="InterPro" id="IPR013087">
    <property type="entry name" value="Znf_C2H2_type"/>
</dbReference>
<keyword evidence="3 5" id="KW-0863">Zinc-finger</keyword>
<keyword evidence="9" id="KW-1185">Reference proteome</keyword>
<dbReference type="GO" id="GO:0000981">
    <property type="term" value="F:DNA-binding transcription factor activity, RNA polymerase II-specific"/>
    <property type="evidence" value="ECO:0007669"/>
    <property type="project" value="TreeGrafter"/>
</dbReference>
<evidence type="ECO:0000256" key="4">
    <source>
        <dbReference type="ARBA" id="ARBA00022833"/>
    </source>
</evidence>
<evidence type="ECO:0000256" key="1">
    <source>
        <dbReference type="ARBA" id="ARBA00022723"/>
    </source>
</evidence>
<evidence type="ECO:0000256" key="6">
    <source>
        <dbReference type="SAM" id="MobiDB-lite"/>
    </source>
</evidence>
<dbReference type="GO" id="GO:0008270">
    <property type="term" value="F:zinc ion binding"/>
    <property type="evidence" value="ECO:0007669"/>
    <property type="project" value="UniProtKB-KW"/>
</dbReference>
<dbReference type="PANTHER" id="PTHR23235">
    <property type="entry name" value="KRUEPPEL-LIKE TRANSCRIPTION FACTOR"/>
    <property type="match status" value="1"/>
</dbReference>
<dbReference type="OMA" id="KTHRDIH"/>
<evidence type="ECO:0000256" key="2">
    <source>
        <dbReference type="ARBA" id="ARBA00022737"/>
    </source>
</evidence>
<evidence type="ECO:0000259" key="7">
    <source>
        <dbReference type="PROSITE" id="PS50157"/>
    </source>
</evidence>
<proteinExistence type="predicted"/>
<dbReference type="PANTHER" id="PTHR23235:SF151">
    <property type="entry name" value="OOCYTE ZINC FINGER PROTEIN XLCOF7.1"/>
    <property type="match status" value="1"/>
</dbReference>
<protein>
    <submittedName>
        <fullName evidence="8">Putative finger protein AZF1</fullName>
    </submittedName>
</protein>